<accession>A0ABT7JBV0</accession>
<gene>
    <name evidence="1" type="ORF">QOL99_00040</name>
</gene>
<name>A0ABT7JBV0_9DEIO</name>
<reference evidence="1 2" key="1">
    <citation type="submission" date="2023-05" db="EMBL/GenBank/DDBJ databases">
        <authorList>
            <person name="Gao F."/>
        </authorList>
    </citation>
    <scope>NUCLEOTIDE SEQUENCE [LARGE SCALE GENOMIC DNA]</scope>
    <source>
        <strain evidence="1 2">MIMF12</strain>
    </source>
</reference>
<dbReference type="Proteomes" id="UP001302059">
    <property type="component" value="Unassembled WGS sequence"/>
</dbReference>
<dbReference type="RefSeq" id="WP_285520577.1">
    <property type="nucleotide sequence ID" value="NZ_JASNGB010000001.1"/>
</dbReference>
<evidence type="ECO:0000313" key="1">
    <source>
        <dbReference type="EMBL" id="MDL2342537.1"/>
    </source>
</evidence>
<evidence type="ECO:0000313" key="2">
    <source>
        <dbReference type="Proteomes" id="UP001302059"/>
    </source>
</evidence>
<sequence length="122" mass="13282">MRRPDLEAARAEALAALGRGAERTLERLEAVGLAVVRLADLPASDAGRRTLTDVEIIIPEDWREPFALIVEAGSDVLELHALIAAVPAVREAVQLGRIMGHRVDVEIDEAEGLVMRAWTVEL</sequence>
<organism evidence="1 2">
    <name type="scientific">Deinococcus rhizophilus</name>
    <dbReference type="NCBI Taxonomy" id="3049544"/>
    <lineage>
        <taxon>Bacteria</taxon>
        <taxon>Thermotogati</taxon>
        <taxon>Deinococcota</taxon>
        <taxon>Deinococci</taxon>
        <taxon>Deinococcales</taxon>
        <taxon>Deinococcaceae</taxon>
        <taxon>Deinococcus</taxon>
    </lineage>
</organism>
<keyword evidence="2" id="KW-1185">Reference proteome</keyword>
<protein>
    <submittedName>
        <fullName evidence="1">Uncharacterized protein</fullName>
    </submittedName>
</protein>
<dbReference type="EMBL" id="JASNGB010000001">
    <property type="protein sequence ID" value="MDL2342537.1"/>
    <property type="molecule type" value="Genomic_DNA"/>
</dbReference>
<comment type="caution">
    <text evidence="1">The sequence shown here is derived from an EMBL/GenBank/DDBJ whole genome shotgun (WGS) entry which is preliminary data.</text>
</comment>
<proteinExistence type="predicted"/>